<accession>A0A1B3SLW2</accession>
<name>A0A1B3SLW2_9MOLU</name>
<evidence type="ECO:0000313" key="3">
    <source>
        <dbReference type="Proteomes" id="UP000094378"/>
    </source>
</evidence>
<dbReference type="AlphaFoldDB" id="A0A1B3SLW2"/>
<dbReference type="InterPro" id="IPR000281">
    <property type="entry name" value="HTH_RpiR"/>
</dbReference>
<sequence>MNLHKKLLDVSINSENEVDKSIATIICDNFRFSKFLKIKDLADCCHVSQSTITRFCNRYGLNGYNELVTLLKMQKKEFSLNGESTFINKSPDMSNSNLLIDELKELNNYIDLINDITQKLFLAENVYIVSSRDISCIIRSFVDFLLSININVIYIENPIHLVNIVKSNFKNEDILLTFISGTGNNKIIEIIRQVFMKINYKYCFTSTRQKSNFANFFETFLIWNQKNNKNNYFYRNLLVQYVISLLTISIIKKID</sequence>
<dbReference type="OrthoDB" id="399959at2"/>
<gene>
    <name evidence="2" type="ORF">SHELI_v1c09750</name>
</gene>
<dbReference type="KEGG" id="shj:SHELI_v1c09750"/>
<dbReference type="PANTHER" id="PTHR30514:SF1">
    <property type="entry name" value="HTH-TYPE TRANSCRIPTIONAL REGULATOR HEXR-RELATED"/>
    <property type="match status" value="1"/>
</dbReference>
<keyword evidence="3" id="KW-1185">Reference proteome</keyword>
<dbReference type="InterPro" id="IPR047640">
    <property type="entry name" value="RpiR-like"/>
</dbReference>
<evidence type="ECO:0000313" key="2">
    <source>
        <dbReference type="EMBL" id="AOG60922.1"/>
    </source>
</evidence>
<dbReference type="Proteomes" id="UP000094378">
    <property type="component" value="Chromosome"/>
</dbReference>
<evidence type="ECO:0000259" key="1">
    <source>
        <dbReference type="PROSITE" id="PS51071"/>
    </source>
</evidence>
<dbReference type="Pfam" id="PF01418">
    <property type="entry name" value="HTH_6"/>
    <property type="match status" value="1"/>
</dbReference>
<dbReference type="EMBL" id="CP017015">
    <property type="protein sequence ID" value="AOG60922.1"/>
    <property type="molecule type" value="Genomic_DNA"/>
</dbReference>
<proteinExistence type="predicted"/>
<dbReference type="InterPro" id="IPR009057">
    <property type="entry name" value="Homeodomain-like_sf"/>
</dbReference>
<dbReference type="InterPro" id="IPR036388">
    <property type="entry name" value="WH-like_DNA-bd_sf"/>
</dbReference>
<dbReference type="GO" id="GO:0003700">
    <property type="term" value="F:DNA-binding transcription factor activity"/>
    <property type="evidence" value="ECO:0007669"/>
    <property type="project" value="InterPro"/>
</dbReference>
<dbReference type="Gene3D" id="1.10.10.10">
    <property type="entry name" value="Winged helix-like DNA-binding domain superfamily/Winged helix DNA-binding domain"/>
    <property type="match status" value="1"/>
</dbReference>
<organism evidence="2 3">
    <name type="scientific">Spiroplasma helicoides</name>
    <dbReference type="NCBI Taxonomy" id="216938"/>
    <lineage>
        <taxon>Bacteria</taxon>
        <taxon>Bacillati</taxon>
        <taxon>Mycoplasmatota</taxon>
        <taxon>Mollicutes</taxon>
        <taxon>Entomoplasmatales</taxon>
        <taxon>Spiroplasmataceae</taxon>
        <taxon>Spiroplasma</taxon>
    </lineage>
</organism>
<protein>
    <recommendedName>
        <fullName evidence="1">HTH rpiR-type domain-containing protein</fullName>
    </recommendedName>
</protein>
<dbReference type="STRING" id="216938.SHELI_v1c09750"/>
<dbReference type="PROSITE" id="PS51071">
    <property type="entry name" value="HTH_RPIR"/>
    <property type="match status" value="1"/>
</dbReference>
<dbReference type="SUPFAM" id="SSF46689">
    <property type="entry name" value="Homeodomain-like"/>
    <property type="match status" value="1"/>
</dbReference>
<dbReference type="GO" id="GO:0097367">
    <property type="term" value="F:carbohydrate derivative binding"/>
    <property type="evidence" value="ECO:0007669"/>
    <property type="project" value="InterPro"/>
</dbReference>
<feature type="domain" description="HTH rpiR-type" evidence="1">
    <location>
        <begin position="2"/>
        <end position="78"/>
    </location>
</feature>
<dbReference type="PANTHER" id="PTHR30514">
    <property type="entry name" value="GLUCOKINASE"/>
    <property type="match status" value="1"/>
</dbReference>
<dbReference type="RefSeq" id="WP_069117234.1">
    <property type="nucleotide sequence ID" value="NZ_CP017015.1"/>
</dbReference>
<dbReference type="GO" id="GO:0003677">
    <property type="term" value="F:DNA binding"/>
    <property type="evidence" value="ECO:0007669"/>
    <property type="project" value="InterPro"/>
</dbReference>
<reference evidence="2 3" key="1">
    <citation type="submission" date="2016-08" db="EMBL/GenBank/DDBJ databases">
        <title>Complete genome sequence of Spiroplasma helicoides TABS-2 (DSM 22551).</title>
        <authorList>
            <person name="Shen W.-Y."/>
            <person name="Lo W.-S."/>
            <person name="Lai Y.-C."/>
            <person name="Kuo C.-H."/>
        </authorList>
    </citation>
    <scope>NUCLEOTIDE SEQUENCE [LARGE SCALE GENOMIC DNA]</scope>
    <source>
        <strain evidence="2 3">TABS-2</strain>
    </source>
</reference>